<keyword evidence="1" id="KW-0175">Coiled coil</keyword>
<gene>
    <name evidence="2" type="ORF">OH76DRAFT_1490323</name>
</gene>
<evidence type="ECO:0000256" key="1">
    <source>
        <dbReference type="SAM" id="Coils"/>
    </source>
</evidence>
<dbReference type="Gene3D" id="1.10.287.1700">
    <property type="match status" value="1"/>
</dbReference>
<protein>
    <submittedName>
        <fullName evidence="2">Uncharacterized protein</fullName>
    </submittedName>
</protein>
<feature type="coiled-coil region" evidence="1">
    <location>
        <begin position="70"/>
        <end position="125"/>
    </location>
</feature>
<evidence type="ECO:0000313" key="3">
    <source>
        <dbReference type="Proteomes" id="UP000256964"/>
    </source>
</evidence>
<dbReference type="AlphaFoldDB" id="A0A371CJE1"/>
<proteinExistence type="predicted"/>
<dbReference type="InterPro" id="IPR053716">
    <property type="entry name" value="Flag_assembly_chemotaxis_eff"/>
</dbReference>
<dbReference type="SUPFAM" id="SSF57997">
    <property type="entry name" value="Tropomyosin"/>
    <property type="match status" value="1"/>
</dbReference>
<dbReference type="Proteomes" id="UP000256964">
    <property type="component" value="Unassembled WGS sequence"/>
</dbReference>
<evidence type="ECO:0000313" key="2">
    <source>
        <dbReference type="EMBL" id="RDX40388.1"/>
    </source>
</evidence>
<dbReference type="EMBL" id="KZ857559">
    <property type="protein sequence ID" value="RDX40388.1"/>
    <property type="molecule type" value="Genomic_DNA"/>
</dbReference>
<sequence>MAKRRSLAQKAATLNNLKTADAARRAKIDAAAHRLSEVLTASPALNDAPPDVGSELTRTVKTIGTLTYEMEKADNKLIDAEEAVEQYRQHLDDALGRAKKAKAHKAAVKKELKAFEAKLKILEATSAPQNGDSAKLA</sequence>
<organism evidence="2 3">
    <name type="scientific">Lentinus brumalis</name>
    <dbReference type="NCBI Taxonomy" id="2498619"/>
    <lineage>
        <taxon>Eukaryota</taxon>
        <taxon>Fungi</taxon>
        <taxon>Dikarya</taxon>
        <taxon>Basidiomycota</taxon>
        <taxon>Agaricomycotina</taxon>
        <taxon>Agaricomycetes</taxon>
        <taxon>Polyporales</taxon>
        <taxon>Polyporaceae</taxon>
        <taxon>Lentinus</taxon>
    </lineage>
</organism>
<reference evidence="2 3" key="1">
    <citation type="journal article" date="2018" name="Biotechnol. Biofuels">
        <title>Integrative visual omics of the white-rot fungus Polyporus brumalis exposes the biotechnological potential of its oxidative enzymes for delignifying raw plant biomass.</title>
        <authorList>
            <person name="Miyauchi S."/>
            <person name="Rancon A."/>
            <person name="Drula E."/>
            <person name="Hage H."/>
            <person name="Chaduli D."/>
            <person name="Favel A."/>
            <person name="Grisel S."/>
            <person name="Henrissat B."/>
            <person name="Herpoel-Gimbert I."/>
            <person name="Ruiz-Duenas F.J."/>
            <person name="Chevret D."/>
            <person name="Hainaut M."/>
            <person name="Lin J."/>
            <person name="Wang M."/>
            <person name="Pangilinan J."/>
            <person name="Lipzen A."/>
            <person name="Lesage-Meessen L."/>
            <person name="Navarro D."/>
            <person name="Riley R."/>
            <person name="Grigoriev I.V."/>
            <person name="Zhou S."/>
            <person name="Raouche S."/>
            <person name="Rosso M.N."/>
        </authorList>
    </citation>
    <scope>NUCLEOTIDE SEQUENCE [LARGE SCALE GENOMIC DNA]</scope>
    <source>
        <strain evidence="2 3">BRFM 1820</strain>
    </source>
</reference>
<accession>A0A371CJE1</accession>
<name>A0A371CJE1_9APHY</name>
<keyword evidence="3" id="KW-1185">Reference proteome</keyword>